<feature type="region of interest" description="Disordered" evidence="6">
    <location>
        <begin position="47"/>
        <end position="78"/>
    </location>
</feature>
<protein>
    <recommendedName>
        <fullName evidence="7">Zn(2)-C6 fungal-type domain-containing protein</fullName>
    </recommendedName>
</protein>
<dbReference type="VEuPathDB" id="FungiDB:BO82DRAFT_281535"/>
<dbReference type="GO" id="GO:0008270">
    <property type="term" value="F:zinc ion binding"/>
    <property type="evidence" value="ECO:0007669"/>
    <property type="project" value="InterPro"/>
</dbReference>
<dbReference type="PROSITE" id="PS50048">
    <property type="entry name" value="ZN2_CY6_FUNGAL_2"/>
    <property type="match status" value="1"/>
</dbReference>
<dbReference type="GO" id="GO:0000981">
    <property type="term" value="F:DNA-binding transcription factor activity, RNA polymerase II-specific"/>
    <property type="evidence" value="ECO:0007669"/>
    <property type="project" value="InterPro"/>
</dbReference>
<dbReference type="PANTHER" id="PTHR31001:SF40">
    <property type="entry name" value="ZN(II)2CYS6 TRANSCRIPTION FACTOR (EUROFUNG)"/>
    <property type="match status" value="1"/>
</dbReference>
<keyword evidence="9" id="KW-1185">Reference proteome</keyword>
<evidence type="ECO:0000256" key="3">
    <source>
        <dbReference type="ARBA" id="ARBA00023125"/>
    </source>
</evidence>
<dbReference type="EMBL" id="KZ821694">
    <property type="protein sequence ID" value="PYH82728.1"/>
    <property type="molecule type" value="Genomic_DNA"/>
</dbReference>
<dbReference type="GO" id="GO:0009893">
    <property type="term" value="P:positive regulation of metabolic process"/>
    <property type="evidence" value="ECO:0007669"/>
    <property type="project" value="UniProtKB-ARBA"/>
</dbReference>
<dbReference type="Proteomes" id="UP000248340">
    <property type="component" value="Unassembled WGS sequence"/>
</dbReference>
<keyword evidence="3" id="KW-0238">DNA-binding</keyword>
<accession>A0A319D4E1</accession>
<dbReference type="GO" id="GO:0003677">
    <property type="term" value="F:DNA binding"/>
    <property type="evidence" value="ECO:0007669"/>
    <property type="project" value="UniProtKB-KW"/>
</dbReference>
<evidence type="ECO:0000256" key="1">
    <source>
        <dbReference type="ARBA" id="ARBA00004123"/>
    </source>
</evidence>
<dbReference type="CDD" id="cd12148">
    <property type="entry name" value="fungal_TF_MHR"/>
    <property type="match status" value="1"/>
</dbReference>
<keyword evidence="2" id="KW-0805">Transcription regulation</keyword>
<organism evidence="8 9">
    <name type="scientific">Aspergillus uvarum CBS 121591</name>
    <dbReference type="NCBI Taxonomy" id="1448315"/>
    <lineage>
        <taxon>Eukaryota</taxon>
        <taxon>Fungi</taxon>
        <taxon>Dikarya</taxon>
        <taxon>Ascomycota</taxon>
        <taxon>Pezizomycotina</taxon>
        <taxon>Eurotiomycetes</taxon>
        <taxon>Eurotiomycetidae</taxon>
        <taxon>Eurotiales</taxon>
        <taxon>Aspergillaceae</taxon>
        <taxon>Aspergillus</taxon>
        <taxon>Aspergillus subgen. Circumdati</taxon>
    </lineage>
</organism>
<comment type="subcellular location">
    <subcellularLocation>
        <location evidence="1">Nucleus</location>
    </subcellularLocation>
</comment>
<dbReference type="PROSITE" id="PS00463">
    <property type="entry name" value="ZN2_CY6_FUNGAL_1"/>
    <property type="match status" value="1"/>
</dbReference>
<gene>
    <name evidence="8" type="ORF">BO82DRAFT_281535</name>
</gene>
<dbReference type="GeneID" id="37134083"/>
<dbReference type="InterPro" id="IPR050613">
    <property type="entry name" value="Sec_Metabolite_Reg"/>
</dbReference>
<evidence type="ECO:0000313" key="8">
    <source>
        <dbReference type="EMBL" id="PYH82728.1"/>
    </source>
</evidence>
<evidence type="ECO:0000259" key="7">
    <source>
        <dbReference type="PROSITE" id="PS50048"/>
    </source>
</evidence>
<dbReference type="SUPFAM" id="SSF57701">
    <property type="entry name" value="Zn2/Cys6 DNA-binding domain"/>
    <property type="match status" value="1"/>
</dbReference>
<dbReference type="Pfam" id="PF00172">
    <property type="entry name" value="Zn_clus"/>
    <property type="match status" value="1"/>
</dbReference>
<dbReference type="PANTHER" id="PTHR31001">
    <property type="entry name" value="UNCHARACTERIZED TRANSCRIPTIONAL REGULATORY PROTEIN"/>
    <property type="match status" value="1"/>
</dbReference>
<dbReference type="CDD" id="cd00067">
    <property type="entry name" value="GAL4"/>
    <property type="match status" value="1"/>
</dbReference>
<evidence type="ECO:0000256" key="2">
    <source>
        <dbReference type="ARBA" id="ARBA00023015"/>
    </source>
</evidence>
<dbReference type="STRING" id="1448315.A0A319D4E1"/>
<keyword evidence="4" id="KW-0804">Transcription</keyword>
<name>A0A319D4E1_9EURO</name>
<feature type="domain" description="Zn(2)-C6 fungal-type" evidence="7">
    <location>
        <begin position="7"/>
        <end position="39"/>
    </location>
</feature>
<dbReference type="GO" id="GO:0005634">
    <property type="term" value="C:nucleus"/>
    <property type="evidence" value="ECO:0007669"/>
    <property type="project" value="UniProtKB-SubCell"/>
</dbReference>
<sequence>MISRQPACEPCRKSKLACDHTQPVCTRCRTSNRAGLCLYRSTPFKRKRPLTSNESTGDHDPFSTPSARPSRRQRYPNPGYIGSSSHVAIFGHIPPTAADQIVAQQSAESTAPSTTMDIDDDDVLLQRAADATRLLLAHAPLQSMKDLVKLWLSSGASLALGGAWLVAVINSIDLALTSMSTNANWHRQYAELLLSNSAQPLHSDSSMTFAKFCAQFTEHNIRWETLGLFALAVIRASYDVSYFAPLYSKDNGPYDLRKRCFRVANCALEIALSLDQLNDLQLVLQYENLIVHSYIAGDQNPGYQYWRRLGDGIASIFALGYHQTNGLERKAPAFLQELRRTAFARIFSADKNMAIFLGRAPRMPRHFCDFQIPSAPAGTRHWELSSDPSEITPGWSPAAVPSYVAESRWSALCASLKEDILYLQRDKNSDHFTNLASTIQAQAERLWDELPRQFRLEGNLKEVTKDGFERDFLASFQLNHLHVLFLLRLVVLPSPATPSQDLVTLAEQILATVVALLMLRDQLTNSGTSLMWKIVHYGLPAAGIILLAVLNQRCSSGPVPAPQPRAIQNLTVLAAELSGGSVVQLQDPNYDLISKALSTIHNILDSITADALRGPGAPSPRTTTLADWEEFQSQLSWDLDLGFWQNLADTPFLGDQTSPGALHPVS</sequence>
<dbReference type="InterPro" id="IPR001138">
    <property type="entry name" value="Zn2Cys6_DnaBD"/>
</dbReference>
<dbReference type="Gene3D" id="4.10.240.10">
    <property type="entry name" value="Zn(2)-C6 fungal-type DNA-binding domain"/>
    <property type="match status" value="1"/>
</dbReference>
<evidence type="ECO:0000256" key="6">
    <source>
        <dbReference type="SAM" id="MobiDB-lite"/>
    </source>
</evidence>
<evidence type="ECO:0000256" key="5">
    <source>
        <dbReference type="ARBA" id="ARBA00023242"/>
    </source>
</evidence>
<evidence type="ECO:0000313" key="9">
    <source>
        <dbReference type="Proteomes" id="UP000248340"/>
    </source>
</evidence>
<proteinExistence type="predicted"/>
<dbReference type="OrthoDB" id="4898680at2759"/>
<dbReference type="AlphaFoldDB" id="A0A319D4E1"/>
<dbReference type="SMART" id="SM00066">
    <property type="entry name" value="GAL4"/>
    <property type="match status" value="1"/>
</dbReference>
<keyword evidence="5" id="KW-0539">Nucleus</keyword>
<reference evidence="8 9" key="1">
    <citation type="submission" date="2016-12" db="EMBL/GenBank/DDBJ databases">
        <title>The genomes of Aspergillus section Nigri reveals drivers in fungal speciation.</title>
        <authorList>
            <consortium name="DOE Joint Genome Institute"/>
            <person name="Vesth T.C."/>
            <person name="Nybo J."/>
            <person name="Theobald S."/>
            <person name="Brandl J."/>
            <person name="Frisvad J.C."/>
            <person name="Nielsen K.F."/>
            <person name="Lyhne E.K."/>
            <person name="Kogle M.E."/>
            <person name="Kuo A."/>
            <person name="Riley R."/>
            <person name="Clum A."/>
            <person name="Nolan M."/>
            <person name="Lipzen A."/>
            <person name="Salamov A."/>
            <person name="Henrissat B."/>
            <person name="Wiebenga A."/>
            <person name="De Vries R.P."/>
            <person name="Grigoriev I.V."/>
            <person name="Mortensen U.H."/>
            <person name="Andersen M.R."/>
            <person name="Baker S.E."/>
        </authorList>
    </citation>
    <scope>NUCLEOTIDE SEQUENCE [LARGE SCALE GENOMIC DNA]</scope>
    <source>
        <strain evidence="8 9">CBS 121591</strain>
    </source>
</reference>
<evidence type="ECO:0000256" key="4">
    <source>
        <dbReference type="ARBA" id="ARBA00023163"/>
    </source>
</evidence>
<dbReference type="InterPro" id="IPR036864">
    <property type="entry name" value="Zn2-C6_fun-type_DNA-bd_sf"/>
</dbReference>
<dbReference type="RefSeq" id="XP_025492928.1">
    <property type="nucleotide sequence ID" value="XM_025631342.1"/>
</dbReference>